<dbReference type="CDD" id="cd03444">
    <property type="entry name" value="Thioesterase_II_repeat1"/>
    <property type="match status" value="1"/>
</dbReference>
<evidence type="ECO:0000256" key="7">
    <source>
        <dbReference type="ARBA" id="ARBA00079653"/>
    </source>
</evidence>
<evidence type="ECO:0000256" key="6">
    <source>
        <dbReference type="ARBA" id="ARBA00071120"/>
    </source>
</evidence>
<dbReference type="AlphaFoldDB" id="A0A1I6U437"/>
<dbReference type="Gene3D" id="2.40.160.210">
    <property type="entry name" value="Acyl-CoA thioesterase, double hotdog domain"/>
    <property type="match status" value="1"/>
</dbReference>
<dbReference type="CDD" id="cd03445">
    <property type="entry name" value="Thioesterase_II_repeat2"/>
    <property type="match status" value="1"/>
</dbReference>
<dbReference type="InterPro" id="IPR049449">
    <property type="entry name" value="TesB_ACOT8-like_N"/>
</dbReference>
<dbReference type="InterPro" id="IPR042171">
    <property type="entry name" value="Acyl-CoA_hotdog"/>
</dbReference>
<dbReference type="SUPFAM" id="SSF54637">
    <property type="entry name" value="Thioesterase/thiol ester dehydrase-isomerase"/>
    <property type="match status" value="2"/>
</dbReference>
<dbReference type="Pfam" id="PF13622">
    <property type="entry name" value="4HBT_3"/>
    <property type="match status" value="1"/>
</dbReference>
<dbReference type="GO" id="GO:0006637">
    <property type="term" value="P:acyl-CoA metabolic process"/>
    <property type="evidence" value="ECO:0007669"/>
    <property type="project" value="InterPro"/>
</dbReference>
<dbReference type="RefSeq" id="WP_019435686.1">
    <property type="nucleotide sequence ID" value="NZ_FPAB01000005.1"/>
</dbReference>
<evidence type="ECO:0000259" key="9">
    <source>
        <dbReference type="Pfam" id="PF13622"/>
    </source>
</evidence>
<comment type="subunit">
    <text evidence="2">Homotetramer.</text>
</comment>
<evidence type="ECO:0000313" key="10">
    <source>
        <dbReference type="EMBL" id="SFS96223.1"/>
    </source>
</evidence>
<comment type="catalytic activity">
    <reaction evidence="5">
        <text>a fatty acyl-CoA + H2O = a fatty acid + CoA + H(+)</text>
        <dbReference type="Rhea" id="RHEA:16781"/>
        <dbReference type="ChEBI" id="CHEBI:15377"/>
        <dbReference type="ChEBI" id="CHEBI:15378"/>
        <dbReference type="ChEBI" id="CHEBI:28868"/>
        <dbReference type="ChEBI" id="CHEBI:57287"/>
        <dbReference type="ChEBI" id="CHEBI:77636"/>
        <dbReference type="EC" id="3.1.2.20"/>
    </reaction>
    <physiologicalReaction direction="left-to-right" evidence="5">
        <dbReference type="Rhea" id="RHEA:16782"/>
    </physiologicalReaction>
</comment>
<evidence type="ECO:0000256" key="5">
    <source>
        <dbReference type="ARBA" id="ARBA00050943"/>
    </source>
</evidence>
<dbReference type="InterPro" id="IPR025652">
    <property type="entry name" value="TesB_C"/>
</dbReference>
<dbReference type="Pfam" id="PF02551">
    <property type="entry name" value="Acyl_CoA_thio"/>
    <property type="match status" value="1"/>
</dbReference>
<feature type="domain" description="Acyl-CoA thioesterase-like N-terminal HotDog" evidence="9">
    <location>
        <begin position="31"/>
        <end position="109"/>
    </location>
</feature>
<organism evidence="10 11">
    <name type="scientific">Streptomyces harbinensis</name>
    <dbReference type="NCBI Taxonomy" id="1176198"/>
    <lineage>
        <taxon>Bacteria</taxon>
        <taxon>Bacillati</taxon>
        <taxon>Actinomycetota</taxon>
        <taxon>Actinomycetes</taxon>
        <taxon>Kitasatosporales</taxon>
        <taxon>Streptomycetaceae</taxon>
        <taxon>Streptomyces</taxon>
    </lineage>
</organism>
<proteinExistence type="inferred from homology"/>
<dbReference type="Proteomes" id="UP000198873">
    <property type="component" value="Unassembled WGS sequence"/>
</dbReference>
<accession>A0A1I6U437</accession>
<evidence type="ECO:0000259" key="8">
    <source>
        <dbReference type="Pfam" id="PF02551"/>
    </source>
</evidence>
<dbReference type="FunFam" id="2.40.160.210:FF:000001">
    <property type="entry name" value="Acyl-CoA thioesterase II"/>
    <property type="match status" value="1"/>
</dbReference>
<gene>
    <name evidence="10" type="ORF">SAMN05444716_105259</name>
</gene>
<dbReference type="GO" id="GO:0009062">
    <property type="term" value="P:fatty acid catabolic process"/>
    <property type="evidence" value="ECO:0007669"/>
    <property type="project" value="TreeGrafter"/>
</dbReference>
<reference evidence="11" key="1">
    <citation type="submission" date="2016-10" db="EMBL/GenBank/DDBJ databases">
        <authorList>
            <person name="Varghese N."/>
            <person name="Submissions S."/>
        </authorList>
    </citation>
    <scope>NUCLEOTIDE SEQUENCE [LARGE SCALE GENOMIC DNA]</scope>
    <source>
        <strain evidence="11">CGMCC 4.7047</strain>
    </source>
</reference>
<dbReference type="EMBL" id="FPAB01000005">
    <property type="protein sequence ID" value="SFS96223.1"/>
    <property type="molecule type" value="Genomic_DNA"/>
</dbReference>
<evidence type="ECO:0000256" key="3">
    <source>
        <dbReference type="ARBA" id="ARBA00022801"/>
    </source>
</evidence>
<dbReference type="STRING" id="1176198.SAMN05444716_105259"/>
<dbReference type="GO" id="GO:0047617">
    <property type="term" value="F:fatty acyl-CoA hydrolase activity"/>
    <property type="evidence" value="ECO:0007669"/>
    <property type="project" value="UniProtKB-EC"/>
</dbReference>
<dbReference type="PANTHER" id="PTHR11066">
    <property type="entry name" value="ACYL-COA THIOESTERASE"/>
    <property type="match status" value="1"/>
</dbReference>
<protein>
    <recommendedName>
        <fullName evidence="6">Acyl-CoA thioesterase 2</fullName>
    </recommendedName>
    <alternativeName>
        <fullName evidence="7">Thioesterase II</fullName>
    </alternativeName>
</protein>
<dbReference type="PANTHER" id="PTHR11066:SF34">
    <property type="entry name" value="ACYL-COENZYME A THIOESTERASE 8"/>
    <property type="match status" value="1"/>
</dbReference>
<sequence length="297" mass="32997">MDATLQYLLDLLDLERIEQDIFRGASHPSVIPRVFGGQVAAQALVAACRTVDPDRLPHSLHSYFLRGGDPGAPIVYTVDRIRDGRSFATRRVVAVQHGQPIFHLSASFQLPEDGLEHQEPMPPAPDPETLPDGEEVLRRYADRFAHPAVADLLLEARRAVDLRYVAEPPFATPGRRREPRSQVWFRTNGKLDGDRDDPMLHICLATYVSDMTLLDSVLLAHGRGGWSVGDVVGASLDHAMWFHRPFRADEWLLYDTDSPTSGGGRGLARGRIFTRDGQLAVSVIQEGVVRVPREESA</sequence>
<evidence type="ECO:0000313" key="11">
    <source>
        <dbReference type="Proteomes" id="UP000198873"/>
    </source>
</evidence>
<dbReference type="NCBIfam" id="TIGR00189">
    <property type="entry name" value="tesB"/>
    <property type="match status" value="1"/>
</dbReference>
<keyword evidence="11" id="KW-1185">Reference proteome</keyword>
<evidence type="ECO:0000256" key="2">
    <source>
        <dbReference type="ARBA" id="ARBA00011881"/>
    </source>
</evidence>
<evidence type="ECO:0000256" key="1">
    <source>
        <dbReference type="ARBA" id="ARBA00006538"/>
    </source>
</evidence>
<feature type="domain" description="Acyl-CoA thioesterase 2 C-terminal" evidence="8">
    <location>
        <begin position="173"/>
        <end position="288"/>
    </location>
</feature>
<dbReference type="InterPro" id="IPR029069">
    <property type="entry name" value="HotDog_dom_sf"/>
</dbReference>
<name>A0A1I6U437_9ACTN</name>
<keyword evidence="3" id="KW-0378">Hydrolase</keyword>
<comment type="similarity">
    <text evidence="1">Belongs to the C/M/P thioester hydrolase family.</text>
</comment>
<keyword evidence="4" id="KW-0443">Lipid metabolism</keyword>
<evidence type="ECO:0000256" key="4">
    <source>
        <dbReference type="ARBA" id="ARBA00023098"/>
    </source>
</evidence>
<dbReference type="InterPro" id="IPR003703">
    <property type="entry name" value="Acyl_CoA_thio"/>
</dbReference>